<evidence type="ECO:0000256" key="1">
    <source>
        <dbReference type="ARBA" id="ARBA00000085"/>
    </source>
</evidence>
<feature type="domain" description="Histidine kinase" evidence="17">
    <location>
        <begin position="390"/>
        <end position="606"/>
    </location>
</feature>
<protein>
    <recommendedName>
        <fullName evidence="14">Virulence sensor protein BvgS</fullName>
        <ecNumber evidence="3">2.7.13.3</ecNumber>
    </recommendedName>
</protein>
<keyword evidence="6" id="KW-0812">Transmembrane</keyword>
<dbReference type="InterPro" id="IPR003661">
    <property type="entry name" value="HisK_dim/P_dom"/>
</dbReference>
<dbReference type="PANTHER" id="PTHR45339:SF1">
    <property type="entry name" value="HYBRID SIGNAL TRANSDUCTION HISTIDINE KINASE J"/>
    <property type="match status" value="1"/>
</dbReference>
<dbReference type="CDD" id="cd16922">
    <property type="entry name" value="HATPase_EvgS-ArcB-TorS-like"/>
    <property type="match status" value="1"/>
</dbReference>
<keyword evidence="5" id="KW-0808">Transferase</keyword>
<dbReference type="Gene3D" id="3.30.450.40">
    <property type="match status" value="1"/>
</dbReference>
<dbReference type="SMART" id="SM00388">
    <property type="entry name" value="HisKA"/>
    <property type="match status" value="1"/>
</dbReference>
<evidence type="ECO:0000256" key="2">
    <source>
        <dbReference type="ARBA" id="ARBA00004370"/>
    </source>
</evidence>
<dbReference type="SMART" id="SM00387">
    <property type="entry name" value="HATPase_c"/>
    <property type="match status" value="1"/>
</dbReference>
<dbReference type="SUPFAM" id="SSF55781">
    <property type="entry name" value="GAF domain-like"/>
    <property type="match status" value="1"/>
</dbReference>
<evidence type="ECO:0000256" key="15">
    <source>
        <dbReference type="PROSITE-ProRule" id="PRU00169"/>
    </source>
</evidence>
<dbReference type="InterPro" id="IPR036097">
    <property type="entry name" value="HisK_dim/P_sf"/>
</dbReference>
<feature type="domain" description="Response regulatory" evidence="18">
    <location>
        <begin position="740"/>
        <end position="856"/>
    </location>
</feature>
<evidence type="ECO:0000256" key="3">
    <source>
        <dbReference type="ARBA" id="ARBA00012438"/>
    </source>
</evidence>
<reference evidence="19" key="1">
    <citation type="submission" date="2024-05" db="EMBL/GenBank/DDBJ databases">
        <authorList>
            <person name="Yang L."/>
            <person name="Pan L."/>
        </authorList>
    </citation>
    <scope>NUCLEOTIDE SEQUENCE</scope>
    <source>
        <strain evidence="19">FCG-7</strain>
    </source>
</reference>
<dbReference type="GO" id="GO:0000155">
    <property type="term" value="F:phosphorelay sensor kinase activity"/>
    <property type="evidence" value="ECO:0007669"/>
    <property type="project" value="InterPro"/>
</dbReference>
<gene>
    <name evidence="19" type="ORF">ABHF33_12890</name>
</gene>
<dbReference type="KEGG" id="cmav:ABHF33_12890"/>
<evidence type="ECO:0000256" key="10">
    <source>
        <dbReference type="ARBA" id="ARBA00022989"/>
    </source>
</evidence>
<dbReference type="InterPro" id="IPR003018">
    <property type="entry name" value="GAF"/>
</dbReference>
<dbReference type="SUPFAM" id="SSF47384">
    <property type="entry name" value="Homodimeric domain of signal transducing histidine kinase"/>
    <property type="match status" value="1"/>
</dbReference>
<evidence type="ECO:0000313" key="19">
    <source>
        <dbReference type="EMBL" id="XBL99954.1"/>
    </source>
</evidence>
<dbReference type="InterPro" id="IPR029016">
    <property type="entry name" value="GAF-like_dom_sf"/>
</dbReference>
<dbReference type="InterPro" id="IPR001789">
    <property type="entry name" value="Sig_transdc_resp-reg_receiver"/>
</dbReference>
<keyword evidence="12" id="KW-0472">Membrane</keyword>
<feature type="modified residue" description="4-aspartylphosphate" evidence="15">
    <location>
        <position position="789"/>
    </location>
</feature>
<keyword evidence="11" id="KW-0902">Two-component regulatory system</keyword>
<dbReference type="CDD" id="cd00082">
    <property type="entry name" value="HisKA"/>
    <property type="match status" value="1"/>
</dbReference>
<dbReference type="PROSITE" id="PS50110">
    <property type="entry name" value="RESPONSE_REGULATORY"/>
    <property type="match status" value="1"/>
</dbReference>
<evidence type="ECO:0000256" key="16">
    <source>
        <dbReference type="SAM" id="Coils"/>
    </source>
</evidence>
<dbReference type="Pfam" id="PF02518">
    <property type="entry name" value="HATPase_c"/>
    <property type="match status" value="1"/>
</dbReference>
<dbReference type="EMBL" id="CP157355">
    <property type="protein sequence ID" value="XBL99954.1"/>
    <property type="molecule type" value="Genomic_DNA"/>
</dbReference>
<dbReference type="Pfam" id="PF00512">
    <property type="entry name" value="HisKA"/>
    <property type="match status" value="1"/>
</dbReference>
<evidence type="ECO:0000256" key="11">
    <source>
        <dbReference type="ARBA" id="ARBA00023012"/>
    </source>
</evidence>
<keyword evidence="16" id="KW-0175">Coiled coil</keyword>
<keyword evidence="7" id="KW-0547">Nucleotide-binding</keyword>
<dbReference type="PRINTS" id="PR00344">
    <property type="entry name" value="BCTRLSENSOR"/>
</dbReference>
<dbReference type="FunFam" id="3.30.565.10:FF:000010">
    <property type="entry name" value="Sensor histidine kinase RcsC"/>
    <property type="match status" value="1"/>
</dbReference>
<dbReference type="AlphaFoldDB" id="A0AAU7F8M5"/>
<dbReference type="GO" id="GO:0005524">
    <property type="term" value="F:ATP binding"/>
    <property type="evidence" value="ECO:0007669"/>
    <property type="project" value="UniProtKB-KW"/>
</dbReference>
<name>A0AAU7F8M5_9NEIS</name>
<dbReference type="SUPFAM" id="SSF52172">
    <property type="entry name" value="CheY-like"/>
    <property type="match status" value="1"/>
</dbReference>
<sequence length="868" mass="95910">MKLESVLHLSTLLEAQTWDAFAEALVGAVRDSFDAKRTFLVLPDDDKGLLIHAQAVVGLRSLCFAEPQNPDAFFGLAVEELHWQLREPALSVRPVDFQVEDIWEVEGDSIPQLVRWILPLEYHGKLIALLYVELADVPRLKSYLETASFRVECEALAGMLADRIEALLTGGVVERDEMTRRLQSSLQRAEEYRELLQKLHEVTLRLTQTADLDTLQREAVNAAITDLGIDRLGLFAVDHDKGLMLGTYGTDNDGRLTDEHWYSTSIPQHQIFAAAAEQPGEVIVKEDAPIYYNKVVVGRGWNSLVGLYADGIHLGWMAADNFLRRRTLMPYQREVMKLFAAIVAQLIRAKQVQQQMHLLNARLSQQTAALAHAKDQAEAASRAKSDFLATISHEIRTPLNGVLGFAQLLADTPLNKEQSEYVGNIRKSGDSLVLLVNDLLDYSKIEAGKFELTPDFFNLQEVLEDSCSMLASRAVERRIELVLDIAPVFPVRYFGDGLRLKQVITNLVSNALKFTEQGGVYLSASVQGGAIELRVKDSGIGISKAQQALLFQRFYQADSGSTRRYGGTGLGLAICKLLLELMGGTITVESALGQGSCFIVRLPLGTDDTVRQRVLPTLASLQGKKVAWLGDGSWSQSWIKRLLTASEVCWLDASPAALREAELLIVDEEASNLAALNIDCPALLLGWHSAQQELRGGGARGFLGKPALSEVGLIRGLRKLLDVRSTLLPQQAGCVRFHGHILVAEDNPMNQRVVSAFLAKLGCTVRIAHSGQEAVTLAQQEAFDLVLMDWQMPEMDGIEATRLLRSQPQFQNLPIIALTANAFESSEEQCLSAGMDGFLPKPLEFARLQDMLAYYLVERIDESSCQPG</sequence>
<keyword evidence="8" id="KW-0418">Kinase</keyword>
<dbReference type="FunFam" id="1.10.287.130:FF:000004">
    <property type="entry name" value="Ethylene receptor 1"/>
    <property type="match status" value="1"/>
</dbReference>
<dbReference type="PROSITE" id="PS50109">
    <property type="entry name" value="HIS_KIN"/>
    <property type="match status" value="1"/>
</dbReference>
<evidence type="ECO:0000256" key="4">
    <source>
        <dbReference type="ARBA" id="ARBA00022553"/>
    </source>
</evidence>
<evidence type="ECO:0000256" key="6">
    <source>
        <dbReference type="ARBA" id="ARBA00022692"/>
    </source>
</evidence>
<dbReference type="RefSeq" id="WP_348944329.1">
    <property type="nucleotide sequence ID" value="NZ_CP157355.1"/>
</dbReference>
<dbReference type="CDD" id="cd17546">
    <property type="entry name" value="REC_hyHK_CKI1_RcsC-like"/>
    <property type="match status" value="1"/>
</dbReference>
<dbReference type="SMART" id="SM00065">
    <property type="entry name" value="GAF"/>
    <property type="match status" value="1"/>
</dbReference>
<keyword evidence="4 15" id="KW-0597">Phosphoprotein</keyword>
<organism evidence="19">
    <name type="scientific">Chitinibacter mangrovi</name>
    <dbReference type="NCBI Taxonomy" id="3153927"/>
    <lineage>
        <taxon>Bacteria</taxon>
        <taxon>Pseudomonadati</taxon>
        <taxon>Pseudomonadota</taxon>
        <taxon>Betaproteobacteria</taxon>
        <taxon>Neisseriales</taxon>
        <taxon>Chitinibacteraceae</taxon>
        <taxon>Chitinibacter</taxon>
    </lineage>
</organism>
<dbReference type="Gene3D" id="3.30.565.10">
    <property type="entry name" value="Histidine kinase-like ATPase, C-terminal domain"/>
    <property type="match status" value="1"/>
</dbReference>
<dbReference type="EC" id="2.7.13.3" evidence="3"/>
<dbReference type="PANTHER" id="PTHR45339">
    <property type="entry name" value="HYBRID SIGNAL TRANSDUCTION HISTIDINE KINASE J"/>
    <property type="match status" value="1"/>
</dbReference>
<comment type="subcellular location">
    <subcellularLocation>
        <location evidence="2">Membrane</location>
    </subcellularLocation>
</comment>
<evidence type="ECO:0000256" key="7">
    <source>
        <dbReference type="ARBA" id="ARBA00022741"/>
    </source>
</evidence>
<dbReference type="Pfam" id="PF00072">
    <property type="entry name" value="Response_reg"/>
    <property type="match status" value="1"/>
</dbReference>
<dbReference type="Gene3D" id="1.10.287.130">
    <property type="match status" value="1"/>
</dbReference>
<feature type="coiled-coil region" evidence="16">
    <location>
        <begin position="175"/>
        <end position="202"/>
    </location>
</feature>
<dbReference type="InterPro" id="IPR005467">
    <property type="entry name" value="His_kinase_dom"/>
</dbReference>
<dbReference type="InterPro" id="IPR003594">
    <property type="entry name" value="HATPase_dom"/>
</dbReference>
<dbReference type="GO" id="GO:0016020">
    <property type="term" value="C:membrane"/>
    <property type="evidence" value="ECO:0007669"/>
    <property type="project" value="UniProtKB-SubCell"/>
</dbReference>
<dbReference type="InterPro" id="IPR036890">
    <property type="entry name" value="HATPase_C_sf"/>
</dbReference>
<dbReference type="SMART" id="SM00448">
    <property type="entry name" value="REC"/>
    <property type="match status" value="1"/>
</dbReference>
<evidence type="ECO:0000256" key="12">
    <source>
        <dbReference type="ARBA" id="ARBA00023136"/>
    </source>
</evidence>
<comment type="function">
    <text evidence="13">Member of the two-component regulatory system BvgS/BvgA. Phosphorylates BvgA via a four-step phosphorelay in response to environmental signals.</text>
</comment>
<keyword evidence="10" id="KW-1133">Transmembrane helix</keyword>
<dbReference type="SUPFAM" id="SSF55874">
    <property type="entry name" value="ATPase domain of HSP90 chaperone/DNA topoisomerase II/histidine kinase"/>
    <property type="match status" value="1"/>
</dbReference>
<accession>A0AAU7F8M5</accession>
<proteinExistence type="predicted"/>
<evidence type="ECO:0000259" key="17">
    <source>
        <dbReference type="PROSITE" id="PS50109"/>
    </source>
</evidence>
<evidence type="ECO:0000256" key="9">
    <source>
        <dbReference type="ARBA" id="ARBA00022840"/>
    </source>
</evidence>
<evidence type="ECO:0000256" key="5">
    <source>
        <dbReference type="ARBA" id="ARBA00022679"/>
    </source>
</evidence>
<comment type="catalytic activity">
    <reaction evidence="1">
        <text>ATP + protein L-histidine = ADP + protein N-phospho-L-histidine.</text>
        <dbReference type="EC" id="2.7.13.3"/>
    </reaction>
</comment>
<evidence type="ECO:0000256" key="8">
    <source>
        <dbReference type="ARBA" id="ARBA00022777"/>
    </source>
</evidence>
<dbReference type="InterPro" id="IPR011006">
    <property type="entry name" value="CheY-like_superfamily"/>
</dbReference>
<dbReference type="InterPro" id="IPR004358">
    <property type="entry name" value="Sig_transdc_His_kin-like_C"/>
</dbReference>
<evidence type="ECO:0000256" key="13">
    <source>
        <dbReference type="ARBA" id="ARBA00058004"/>
    </source>
</evidence>
<keyword evidence="9 19" id="KW-0067">ATP-binding</keyword>
<evidence type="ECO:0000256" key="14">
    <source>
        <dbReference type="ARBA" id="ARBA00070152"/>
    </source>
</evidence>
<evidence type="ECO:0000259" key="18">
    <source>
        <dbReference type="PROSITE" id="PS50110"/>
    </source>
</evidence>
<dbReference type="Gene3D" id="3.40.50.2300">
    <property type="match status" value="1"/>
</dbReference>